<feature type="transmembrane region" description="Helical" evidence="2">
    <location>
        <begin position="43"/>
        <end position="60"/>
    </location>
</feature>
<evidence type="ECO:0000256" key="1">
    <source>
        <dbReference type="SAM" id="MobiDB-lite"/>
    </source>
</evidence>
<keyword evidence="2" id="KW-0812">Transmembrane</keyword>
<keyword evidence="2" id="KW-0472">Membrane</keyword>
<accession>A0ABM0YTW3</accession>
<keyword evidence="2" id="KW-1133">Transmembrane helix</keyword>
<dbReference type="RefSeq" id="XP_010505801.1">
    <property type="nucleotide sequence ID" value="XM_010507499.1"/>
</dbReference>
<feature type="region of interest" description="Disordered" evidence="1">
    <location>
        <begin position="124"/>
        <end position="160"/>
    </location>
</feature>
<protein>
    <submittedName>
        <fullName evidence="4">Uncharacterized protein LOC104782536</fullName>
    </submittedName>
</protein>
<evidence type="ECO:0000256" key="2">
    <source>
        <dbReference type="SAM" id="Phobius"/>
    </source>
</evidence>
<dbReference type="Proteomes" id="UP000694864">
    <property type="component" value="Chromosome 4"/>
</dbReference>
<keyword evidence="3" id="KW-1185">Reference proteome</keyword>
<gene>
    <name evidence="4" type="primary">LOC104782536</name>
</gene>
<reference evidence="3" key="1">
    <citation type="journal article" date="2014" name="Nat. Commun.">
        <title>The emerging biofuel crop Camelina sativa retains a highly undifferentiated hexaploid genome structure.</title>
        <authorList>
            <person name="Kagale S."/>
            <person name="Koh C."/>
            <person name="Nixon J."/>
            <person name="Bollina V."/>
            <person name="Clarke W.E."/>
            <person name="Tuteja R."/>
            <person name="Spillane C."/>
            <person name="Robinson S.J."/>
            <person name="Links M.G."/>
            <person name="Clarke C."/>
            <person name="Higgins E.E."/>
            <person name="Huebert T."/>
            <person name="Sharpe A.G."/>
            <person name="Parkin I.A."/>
        </authorList>
    </citation>
    <scope>NUCLEOTIDE SEQUENCE [LARGE SCALE GENOMIC DNA]</scope>
    <source>
        <strain evidence="3">cv. DH55</strain>
    </source>
</reference>
<sequence length="160" mass="18715">MQCFFSYIVVYIYLYIYMYDLYYKEQHYNFFLTLKKRRRKEKILLFSPFKSIVFLKIYSIMEARKIKFHALLLSFLLISGIPSILGLSVSMRATTRSEPEAFHGGDFSEVKIRKLMVTNLEVDDSSDYYDEGSSSPSPPVPDYDDIYRRQGDVPSPGIGH</sequence>
<organism evidence="3 4">
    <name type="scientific">Camelina sativa</name>
    <name type="common">False flax</name>
    <name type="synonym">Myagrum sativum</name>
    <dbReference type="NCBI Taxonomy" id="90675"/>
    <lineage>
        <taxon>Eukaryota</taxon>
        <taxon>Viridiplantae</taxon>
        <taxon>Streptophyta</taxon>
        <taxon>Embryophyta</taxon>
        <taxon>Tracheophyta</taxon>
        <taxon>Spermatophyta</taxon>
        <taxon>Magnoliopsida</taxon>
        <taxon>eudicotyledons</taxon>
        <taxon>Gunneridae</taxon>
        <taxon>Pentapetalae</taxon>
        <taxon>rosids</taxon>
        <taxon>malvids</taxon>
        <taxon>Brassicales</taxon>
        <taxon>Brassicaceae</taxon>
        <taxon>Camelineae</taxon>
        <taxon>Camelina</taxon>
    </lineage>
</organism>
<name>A0ABM0YTW3_CAMSA</name>
<feature type="transmembrane region" description="Helical" evidence="2">
    <location>
        <begin position="6"/>
        <end position="23"/>
    </location>
</feature>
<dbReference type="GeneID" id="104782536"/>
<feature type="transmembrane region" description="Helical" evidence="2">
    <location>
        <begin position="66"/>
        <end position="87"/>
    </location>
</feature>
<evidence type="ECO:0000313" key="3">
    <source>
        <dbReference type="Proteomes" id="UP000694864"/>
    </source>
</evidence>
<reference evidence="4" key="2">
    <citation type="submission" date="2025-08" db="UniProtKB">
        <authorList>
            <consortium name="RefSeq"/>
        </authorList>
    </citation>
    <scope>IDENTIFICATION</scope>
    <source>
        <tissue evidence="4">Leaf</tissue>
    </source>
</reference>
<evidence type="ECO:0000313" key="4">
    <source>
        <dbReference type="RefSeq" id="XP_010505801.1"/>
    </source>
</evidence>
<proteinExistence type="predicted"/>